<evidence type="ECO:0000256" key="3">
    <source>
        <dbReference type="ARBA" id="ARBA00022777"/>
    </source>
</evidence>
<accession>A0ABR9P7Y8</accession>
<reference evidence="6 7" key="1">
    <citation type="submission" date="2020-09" db="EMBL/GenBank/DDBJ databases">
        <title>Diversity and distribution of actinomycetes associated with coral in the coast of Hainan.</title>
        <authorList>
            <person name="Li F."/>
        </authorList>
    </citation>
    <scope>NUCLEOTIDE SEQUENCE [LARGE SCALE GENOMIC DNA]</scope>
    <source>
        <strain evidence="6 7">HNM0947</strain>
    </source>
</reference>
<dbReference type="PIRSF" id="PIRSF000538">
    <property type="entry name" value="GlpK"/>
    <property type="match status" value="1"/>
</dbReference>
<keyword evidence="3 6" id="KW-0418">Kinase</keyword>
<dbReference type="Gene3D" id="3.30.420.40">
    <property type="match status" value="2"/>
</dbReference>
<gene>
    <name evidence="6" type="ORF">IDM40_14775</name>
</gene>
<comment type="caution">
    <text evidence="6">The sequence shown here is derived from an EMBL/GenBank/DDBJ whole genome shotgun (WGS) entry which is preliminary data.</text>
</comment>
<protein>
    <submittedName>
        <fullName evidence="6">Carbohydrate kinase</fullName>
    </submittedName>
</protein>
<evidence type="ECO:0000313" key="7">
    <source>
        <dbReference type="Proteomes" id="UP000806528"/>
    </source>
</evidence>
<evidence type="ECO:0000313" key="6">
    <source>
        <dbReference type="EMBL" id="MBE2999962.1"/>
    </source>
</evidence>
<dbReference type="RefSeq" id="WP_193122587.1">
    <property type="nucleotide sequence ID" value="NZ_JADBGI010000012.1"/>
</dbReference>
<dbReference type="PANTHER" id="PTHR43095">
    <property type="entry name" value="SUGAR KINASE"/>
    <property type="match status" value="1"/>
</dbReference>
<dbReference type="InterPro" id="IPR043129">
    <property type="entry name" value="ATPase_NBD"/>
</dbReference>
<organism evidence="6 7">
    <name type="scientific">Nocardiopsis coralli</name>
    <dbReference type="NCBI Taxonomy" id="2772213"/>
    <lineage>
        <taxon>Bacteria</taxon>
        <taxon>Bacillati</taxon>
        <taxon>Actinomycetota</taxon>
        <taxon>Actinomycetes</taxon>
        <taxon>Streptosporangiales</taxon>
        <taxon>Nocardiopsidaceae</taxon>
        <taxon>Nocardiopsis</taxon>
    </lineage>
</organism>
<keyword evidence="2" id="KW-0808">Transferase</keyword>
<evidence type="ECO:0000256" key="2">
    <source>
        <dbReference type="ARBA" id="ARBA00022679"/>
    </source>
</evidence>
<dbReference type="InterPro" id="IPR000577">
    <property type="entry name" value="Carb_kinase_FGGY"/>
</dbReference>
<dbReference type="GO" id="GO:0016301">
    <property type="term" value="F:kinase activity"/>
    <property type="evidence" value="ECO:0007669"/>
    <property type="project" value="UniProtKB-KW"/>
</dbReference>
<evidence type="ECO:0000259" key="5">
    <source>
        <dbReference type="Pfam" id="PF02782"/>
    </source>
</evidence>
<sequence>MRGEPTFLGVDVGTSVVKAVVFDGGGRALAVRGRELPLSHGPGGAVEQDLGDLMRSLAEVVRAVVAESGRTPSLLALTGQGDGCWLTDADHHPVRPGMSWLDGRAAGILHSWEEDGVPEAVYRANGTRMFPGTAAPLLAWLAEHEPETLDRAATAGYCKDAVFGRLTGVRATDPSDSSMPFGDGSGRGYSDTVLSLTGLDDHRHLLPPVHTLPEGPLSAEGAALLGLPEGLPVSSGPFDFPACAVGAGVEADGDALMIIGTTLGCLVRTDRLDTGGEPAGFHIATGDRWLRAMPAMVGTASVDWLLSTLRMDVDELGASLAESDPGAGGVEVLPYLATSGERAPFVDPRARGQISGVRLTTSRHDLVRGVCEGLAYAARHCFETAGLSGRLLVCGGGSRSLPWLQVFADVLGTPLATARAPEVGARGAVLTAAGDRVDRRAWTAPSAVVEPEPARASRYEDGYARYLDHLSAARALWPDEHETRRSTPA</sequence>
<feature type="domain" description="Carbohydrate kinase FGGY N-terminal" evidence="4">
    <location>
        <begin position="7"/>
        <end position="246"/>
    </location>
</feature>
<dbReference type="InterPro" id="IPR018485">
    <property type="entry name" value="FGGY_C"/>
</dbReference>
<dbReference type="PANTHER" id="PTHR43095:SF3">
    <property type="entry name" value="L-XYLULOSE_3-KETO-L-GULONATE KINASE"/>
    <property type="match status" value="1"/>
</dbReference>
<dbReference type="Pfam" id="PF00370">
    <property type="entry name" value="FGGY_N"/>
    <property type="match status" value="1"/>
</dbReference>
<dbReference type="Proteomes" id="UP000806528">
    <property type="component" value="Unassembled WGS sequence"/>
</dbReference>
<dbReference type="InterPro" id="IPR050406">
    <property type="entry name" value="FGGY_Carb_Kinase"/>
</dbReference>
<keyword evidence="7" id="KW-1185">Reference proteome</keyword>
<dbReference type="InterPro" id="IPR018484">
    <property type="entry name" value="FGGY_N"/>
</dbReference>
<name>A0ABR9P7Y8_9ACTN</name>
<evidence type="ECO:0000259" key="4">
    <source>
        <dbReference type="Pfam" id="PF00370"/>
    </source>
</evidence>
<comment type="similarity">
    <text evidence="1">Belongs to the FGGY kinase family.</text>
</comment>
<dbReference type="EMBL" id="JADBGI010000012">
    <property type="protein sequence ID" value="MBE2999962.1"/>
    <property type="molecule type" value="Genomic_DNA"/>
</dbReference>
<evidence type="ECO:0000256" key="1">
    <source>
        <dbReference type="ARBA" id="ARBA00009156"/>
    </source>
</evidence>
<dbReference type="SUPFAM" id="SSF53067">
    <property type="entry name" value="Actin-like ATPase domain"/>
    <property type="match status" value="2"/>
</dbReference>
<feature type="domain" description="Carbohydrate kinase FGGY C-terminal" evidence="5">
    <location>
        <begin position="257"/>
        <end position="433"/>
    </location>
</feature>
<dbReference type="Pfam" id="PF02782">
    <property type="entry name" value="FGGY_C"/>
    <property type="match status" value="1"/>
</dbReference>
<proteinExistence type="inferred from homology"/>